<dbReference type="InterPro" id="IPR021655">
    <property type="entry name" value="Put_metal-bd"/>
</dbReference>
<protein>
    <submittedName>
        <fullName evidence="3">Uncharacterized protein</fullName>
    </submittedName>
</protein>
<sequence length="432" mass="45078">MRRLGLLCIWIWCLGAGACFDGGAIVDKDKDTGGLAEQDGSLPDADPQDAEQPVDTGTDGESQRDAELQDSQTQEDVESCQPSNGGVELCDALDNDCDGEVDEDFDLGTSCSVGVGACESDGTYVCAQDGTTECNATPGTPADEVCSDGVDNDCDGETDEEDAPGAATWYADSDGDGYGDAAVSTTACEQPADYVANDTDCDDTDAGLYTLVSGWADQDGDGYTAGSEQTLCTDGTLPDGYVASERAGDCDDADASANPSITEVCDGKDNNCDGTTDESTADDAVTWYVDCDGDGFAADTVASVLSCDKPTVNPGCSTTNPDWTQTRPTSQSNVDCNDDMADAFPGQTSYFSGPMTGANYNEKWDYDCDGYVDKRFTSDGASCGNCGLSSEDSSGWVADYTPSCGQTADYQNCSFNPSYCNDSVVSKTQECH</sequence>
<accession>A0A4Y6PP39</accession>
<organism evidence="3 4">
    <name type="scientific">Persicimonas caeni</name>
    <dbReference type="NCBI Taxonomy" id="2292766"/>
    <lineage>
        <taxon>Bacteria</taxon>
        <taxon>Deltaproteobacteria</taxon>
        <taxon>Bradymonadales</taxon>
        <taxon>Bradymonadaceae</taxon>
        <taxon>Persicimonas</taxon>
    </lineage>
</organism>
<reference evidence="3 4" key="1">
    <citation type="submission" date="2019-06" db="EMBL/GenBank/DDBJ databases">
        <title>Persicimonas caeni gen. nov., sp. nov., a predatory bacterium isolated from solar saltern.</title>
        <authorList>
            <person name="Wang S."/>
        </authorList>
    </citation>
    <scope>NUCLEOTIDE SEQUENCE [LARGE SCALE GENOMIC DNA]</scope>
    <source>
        <strain evidence="3 4">YN101</strain>
    </source>
</reference>
<dbReference type="AlphaFoldDB" id="A0A4Y6PP39"/>
<keyword evidence="2" id="KW-0732">Signal</keyword>
<evidence type="ECO:0000313" key="4">
    <source>
        <dbReference type="Proteomes" id="UP000315995"/>
    </source>
</evidence>
<feature type="chain" id="PRO_5030106164" evidence="2">
    <location>
        <begin position="19"/>
        <end position="432"/>
    </location>
</feature>
<dbReference type="EMBL" id="CP041186">
    <property type="protein sequence ID" value="QDG49869.1"/>
    <property type="molecule type" value="Genomic_DNA"/>
</dbReference>
<proteinExistence type="predicted"/>
<gene>
    <name evidence="3" type="ORF">FIV42_03670</name>
</gene>
<dbReference type="Proteomes" id="UP000315995">
    <property type="component" value="Chromosome"/>
</dbReference>
<keyword evidence="4" id="KW-1185">Reference proteome</keyword>
<feature type="signal peptide" evidence="2">
    <location>
        <begin position="1"/>
        <end position="18"/>
    </location>
</feature>
<dbReference type="OrthoDB" id="68195at2"/>
<name>A0A4Y6PP39_PERCE</name>
<evidence type="ECO:0000256" key="1">
    <source>
        <dbReference type="SAM" id="MobiDB-lite"/>
    </source>
</evidence>
<accession>A0A5B8XZP0</accession>
<feature type="region of interest" description="Disordered" evidence="1">
    <location>
        <begin position="31"/>
        <end position="85"/>
    </location>
</feature>
<evidence type="ECO:0000313" key="3">
    <source>
        <dbReference type="EMBL" id="QDG49869.1"/>
    </source>
</evidence>
<dbReference type="PROSITE" id="PS51257">
    <property type="entry name" value="PROKAR_LIPOPROTEIN"/>
    <property type="match status" value="1"/>
</dbReference>
<dbReference type="Pfam" id="PF11617">
    <property type="entry name" value="Cu-binding_MopE"/>
    <property type="match status" value="5"/>
</dbReference>
<evidence type="ECO:0000256" key="2">
    <source>
        <dbReference type="SAM" id="SignalP"/>
    </source>
</evidence>
<dbReference type="RefSeq" id="WP_141196366.1">
    <property type="nucleotide sequence ID" value="NZ_CP041186.1"/>
</dbReference>